<dbReference type="PANTHER" id="PTHR46897">
    <property type="entry name" value="VESICLE-ASSOCIATED MEMBRANE PROTEIN 4"/>
    <property type="match status" value="1"/>
</dbReference>
<dbReference type="SUPFAM" id="SSF58038">
    <property type="entry name" value="SNARE fusion complex"/>
    <property type="match status" value="1"/>
</dbReference>
<dbReference type="GO" id="GO:0016192">
    <property type="term" value="P:vesicle-mediated transport"/>
    <property type="evidence" value="ECO:0007669"/>
    <property type="project" value="InterPro"/>
</dbReference>
<keyword evidence="1" id="KW-0175">Coiled coil</keyword>
<dbReference type="InterPro" id="IPR001388">
    <property type="entry name" value="Synaptobrevin-like"/>
</dbReference>
<dbReference type="AlphaFoldDB" id="A0AAN7CPU5"/>
<dbReference type="PRINTS" id="PR00219">
    <property type="entry name" value="SYNAPTOBREVN"/>
</dbReference>
<dbReference type="Proteomes" id="UP001303647">
    <property type="component" value="Unassembled WGS sequence"/>
</dbReference>
<evidence type="ECO:0000256" key="2">
    <source>
        <dbReference type="SAM" id="MobiDB-lite"/>
    </source>
</evidence>
<sequence length="115" mass="13015">MSSEPYDPYIPNGERSQGGGSHSNPSQIRKELDDTIHTLQQNVIAAGERGERLEDLRDKSGKMATEAQKFRRGANGVRRQMWWKDMKMRIWLAIGIIVLLAIIIIPSVVVTKNNK</sequence>
<comment type="caution">
    <text evidence="5">The sequence shown here is derived from an EMBL/GenBank/DDBJ whole genome shotgun (WGS) entry which is preliminary data.</text>
</comment>
<evidence type="ECO:0000313" key="5">
    <source>
        <dbReference type="EMBL" id="KAK4245606.1"/>
    </source>
</evidence>
<evidence type="ECO:0000313" key="6">
    <source>
        <dbReference type="Proteomes" id="UP001303647"/>
    </source>
</evidence>
<gene>
    <name evidence="5" type="ORF">C7999DRAFT_34031</name>
</gene>
<dbReference type="InterPro" id="IPR042855">
    <property type="entry name" value="V_SNARE_CC"/>
</dbReference>
<keyword evidence="3" id="KW-1133">Transmembrane helix</keyword>
<dbReference type="Pfam" id="PF00957">
    <property type="entry name" value="Synaptobrevin"/>
    <property type="match status" value="1"/>
</dbReference>
<accession>A0AAN7CPU5</accession>
<evidence type="ECO:0000259" key="4">
    <source>
        <dbReference type="PROSITE" id="PS50892"/>
    </source>
</evidence>
<keyword evidence="3" id="KW-0472">Membrane</keyword>
<keyword evidence="3" id="KW-0812">Transmembrane</keyword>
<dbReference type="Gene3D" id="1.20.5.110">
    <property type="match status" value="1"/>
</dbReference>
<protein>
    <submittedName>
        <fullName evidence="5">Synaptobrevin-1</fullName>
    </submittedName>
</protein>
<feature type="region of interest" description="Disordered" evidence="2">
    <location>
        <begin position="1"/>
        <end position="30"/>
    </location>
</feature>
<reference evidence="5" key="1">
    <citation type="journal article" date="2023" name="Mol. Phylogenet. Evol.">
        <title>Genome-scale phylogeny and comparative genomics of the fungal order Sordariales.</title>
        <authorList>
            <person name="Hensen N."/>
            <person name="Bonometti L."/>
            <person name="Westerberg I."/>
            <person name="Brannstrom I.O."/>
            <person name="Guillou S."/>
            <person name="Cros-Aarteil S."/>
            <person name="Calhoun S."/>
            <person name="Haridas S."/>
            <person name="Kuo A."/>
            <person name="Mondo S."/>
            <person name="Pangilinan J."/>
            <person name="Riley R."/>
            <person name="LaButti K."/>
            <person name="Andreopoulos B."/>
            <person name="Lipzen A."/>
            <person name="Chen C."/>
            <person name="Yan M."/>
            <person name="Daum C."/>
            <person name="Ng V."/>
            <person name="Clum A."/>
            <person name="Steindorff A."/>
            <person name="Ohm R.A."/>
            <person name="Martin F."/>
            <person name="Silar P."/>
            <person name="Natvig D.O."/>
            <person name="Lalanne C."/>
            <person name="Gautier V."/>
            <person name="Ament-Velasquez S.L."/>
            <person name="Kruys A."/>
            <person name="Hutchinson M.I."/>
            <person name="Powell A.J."/>
            <person name="Barry K."/>
            <person name="Miller A.N."/>
            <person name="Grigoriev I.V."/>
            <person name="Debuchy R."/>
            <person name="Gladieux P."/>
            <person name="Hiltunen Thoren M."/>
            <person name="Johannesson H."/>
        </authorList>
    </citation>
    <scope>NUCLEOTIDE SEQUENCE</scope>
    <source>
        <strain evidence="5">CBS 359.72</strain>
    </source>
</reference>
<dbReference type="PIRSF" id="PIRSF005409">
    <property type="entry name" value="Synaptobrevin_euk"/>
    <property type="match status" value="1"/>
</dbReference>
<dbReference type="EMBL" id="MU857696">
    <property type="protein sequence ID" value="KAK4245606.1"/>
    <property type="molecule type" value="Genomic_DNA"/>
</dbReference>
<dbReference type="InterPro" id="IPR042887">
    <property type="entry name" value="VAMP4"/>
</dbReference>
<name>A0AAN7CPU5_9PEZI</name>
<keyword evidence="6" id="KW-1185">Reference proteome</keyword>
<dbReference type="GO" id="GO:0090161">
    <property type="term" value="P:Golgi ribbon formation"/>
    <property type="evidence" value="ECO:0007669"/>
    <property type="project" value="InterPro"/>
</dbReference>
<evidence type="ECO:0000256" key="3">
    <source>
        <dbReference type="SAM" id="Phobius"/>
    </source>
</evidence>
<dbReference type="PROSITE" id="PS50892">
    <property type="entry name" value="V_SNARE"/>
    <property type="match status" value="1"/>
</dbReference>
<proteinExistence type="predicted"/>
<organism evidence="5 6">
    <name type="scientific">Corynascus novoguineensis</name>
    <dbReference type="NCBI Taxonomy" id="1126955"/>
    <lineage>
        <taxon>Eukaryota</taxon>
        <taxon>Fungi</taxon>
        <taxon>Dikarya</taxon>
        <taxon>Ascomycota</taxon>
        <taxon>Pezizomycotina</taxon>
        <taxon>Sordariomycetes</taxon>
        <taxon>Sordariomycetidae</taxon>
        <taxon>Sordariales</taxon>
        <taxon>Chaetomiaceae</taxon>
        <taxon>Corynascus</taxon>
    </lineage>
</organism>
<feature type="domain" description="V-SNARE coiled-coil homology" evidence="4">
    <location>
        <begin position="24"/>
        <end position="84"/>
    </location>
</feature>
<dbReference type="PANTHER" id="PTHR46897:SF1">
    <property type="entry name" value="VESICLE-ASSOCIATED MEMBRANE PROTEIN 4"/>
    <property type="match status" value="1"/>
</dbReference>
<dbReference type="InterPro" id="IPR016444">
    <property type="entry name" value="Synaptobrevin/VAMP"/>
</dbReference>
<reference evidence="5" key="2">
    <citation type="submission" date="2023-05" db="EMBL/GenBank/DDBJ databases">
        <authorList>
            <consortium name="Lawrence Berkeley National Laboratory"/>
            <person name="Steindorff A."/>
            <person name="Hensen N."/>
            <person name="Bonometti L."/>
            <person name="Westerberg I."/>
            <person name="Brannstrom I.O."/>
            <person name="Guillou S."/>
            <person name="Cros-Aarteil S."/>
            <person name="Calhoun S."/>
            <person name="Haridas S."/>
            <person name="Kuo A."/>
            <person name="Mondo S."/>
            <person name="Pangilinan J."/>
            <person name="Riley R."/>
            <person name="Labutti K."/>
            <person name="Andreopoulos B."/>
            <person name="Lipzen A."/>
            <person name="Chen C."/>
            <person name="Yanf M."/>
            <person name="Daum C."/>
            <person name="Ng V."/>
            <person name="Clum A."/>
            <person name="Ohm R."/>
            <person name="Martin F."/>
            <person name="Silar P."/>
            <person name="Natvig D."/>
            <person name="Lalanne C."/>
            <person name="Gautier V."/>
            <person name="Ament-Velasquez S.L."/>
            <person name="Kruys A."/>
            <person name="Hutchinson M.I."/>
            <person name="Powell A.J."/>
            <person name="Barry K."/>
            <person name="Miller A.N."/>
            <person name="Grigoriev I.V."/>
            <person name="Debuchy R."/>
            <person name="Gladieux P."/>
            <person name="Thoren M.H."/>
            <person name="Johannesson H."/>
        </authorList>
    </citation>
    <scope>NUCLEOTIDE SEQUENCE</scope>
    <source>
        <strain evidence="5">CBS 359.72</strain>
    </source>
</reference>
<feature type="transmembrane region" description="Helical" evidence="3">
    <location>
        <begin position="88"/>
        <end position="109"/>
    </location>
</feature>
<evidence type="ECO:0000256" key="1">
    <source>
        <dbReference type="PROSITE-ProRule" id="PRU00290"/>
    </source>
</evidence>
<dbReference type="GO" id="GO:0016020">
    <property type="term" value="C:membrane"/>
    <property type="evidence" value="ECO:0007669"/>
    <property type="project" value="InterPro"/>
</dbReference>